<reference evidence="3" key="2">
    <citation type="journal article" date="2024" name="Plant">
        <title>Genomic evolution and insights into agronomic trait innovations of Sesamum species.</title>
        <authorList>
            <person name="Miao H."/>
            <person name="Wang L."/>
            <person name="Qu L."/>
            <person name="Liu H."/>
            <person name="Sun Y."/>
            <person name="Le M."/>
            <person name="Wang Q."/>
            <person name="Wei S."/>
            <person name="Zheng Y."/>
            <person name="Lin W."/>
            <person name="Duan Y."/>
            <person name="Cao H."/>
            <person name="Xiong S."/>
            <person name="Wang X."/>
            <person name="Wei L."/>
            <person name="Li C."/>
            <person name="Ma Q."/>
            <person name="Ju M."/>
            <person name="Zhao R."/>
            <person name="Li G."/>
            <person name="Mu C."/>
            <person name="Tian Q."/>
            <person name="Mei H."/>
            <person name="Zhang T."/>
            <person name="Gao T."/>
            <person name="Zhang H."/>
        </authorList>
    </citation>
    <scope>NUCLEOTIDE SEQUENCE</scope>
    <source>
        <strain evidence="3">G02</strain>
    </source>
</reference>
<name>A0AAW2PKU9_SESRA</name>
<dbReference type="SUPFAM" id="SSF51735">
    <property type="entry name" value="NAD(P)-binding Rossmann-fold domains"/>
    <property type="match status" value="1"/>
</dbReference>
<dbReference type="AlphaFoldDB" id="A0AAW2PKU9"/>
<evidence type="ECO:0000313" key="3">
    <source>
        <dbReference type="EMBL" id="KAL0355151.1"/>
    </source>
</evidence>
<dbReference type="GO" id="GO:0050661">
    <property type="term" value="F:NADP binding"/>
    <property type="evidence" value="ECO:0007669"/>
    <property type="project" value="InterPro"/>
</dbReference>
<organism evidence="3">
    <name type="scientific">Sesamum radiatum</name>
    <name type="common">Black benniseed</name>
    <dbReference type="NCBI Taxonomy" id="300843"/>
    <lineage>
        <taxon>Eukaryota</taxon>
        <taxon>Viridiplantae</taxon>
        <taxon>Streptophyta</taxon>
        <taxon>Embryophyta</taxon>
        <taxon>Tracheophyta</taxon>
        <taxon>Spermatophyta</taxon>
        <taxon>Magnoliopsida</taxon>
        <taxon>eudicotyledons</taxon>
        <taxon>Gunneridae</taxon>
        <taxon>Pentapetalae</taxon>
        <taxon>asterids</taxon>
        <taxon>lamiids</taxon>
        <taxon>Lamiales</taxon>
        <taxon>Pedaliaceae</taxon>
        <taxon>Sesamum</taxon>
    </lineage>
</organism>
<sequence length="87" mass="9643">MFFQSCFSQTSYHLSQLQICEQVWEKLSGVNIIDAANTKAYNPEELASELSTKSKTVKRIGFIGLGAMGFGMATHLLKSNFTVLGYD</sequence>
<feature type="domain" description="6-phosphogluconate dehydrogenase NADP-binding" evidence="2">
    <location>
        <begin position="59"/>
        <end position="87"/>
    </location>
</feature>
<keyword evidence="1" id="KW-1133">Transmembrane helix</keyword>
<dbReference type="GO" id="GO:0016616">
    <property type="term" value="F:oxidoreductase activity, acting on the CH-OH group of donors, NAD or NADP as acceptor"/>
    <property type="evidence" value="ECO:0007669"/>
    <property type="project" value="UniProtKB-ARBA"/>
</dbReference>
<accession>A0AAW2PKU9</accession>
<evidence type="ECO:0000256" key="1">
    <source>
        <dbReference type="SAM" id="Phobius"/>
    </source>
</evidence>
<dbReference type="InterPro" id="IPR006115">
    <property type="entry name" value="6PGDH_NADP-bd"/>
</dbReference>
<reference evidence="3" key="1">
    <citation type="submission" date="2020-06" db="EMBL/GenBank/DDBJ databases">
        <authorList>
            <person name="Li T."/>
            <person name="Hu X."/>
            <person name="Zhang T."/>
            <person name="Song X."/>
            <person name="Zhang H."/>
            <person name="Dai N."/>
            <person name="Sheng W."/>
            <person name="Hou X."/>
            <person name="Wei L."/>
        </authorList>
    </citation>
    <scope>NUCLEOTIDE SEQUENCE</scope>
    <source>
        <strain evidence="3">G02</strain>
        <tissue evidence="3">Leaf</tissue>
    </source>
</reference>
<dbReference type="PROSITE" id="PS00895">
    <property type="entry name" value="3_HYDROXYISOBUT_DH"/>
    <property type="match status" value="1"/>
</dbReference>
<dbReference type="Pfam" id="PF03446">
    <property type="entry name" value="NAD_binding_2"/>
    <property type="match status" value="1"/>
</dbReference>
<evidence type="ECO:0000259" key="2">
    <source>
        <dbReference type="Pfam" id="PF03446"/>
    </source>
</evidence>
<keyword evidence="1" id="KW-0472">Membrane</keyword>
<keyword evidence="1" id="KW-0812">Transmembrane</keyword>
<comment type="caution">
    <text evidence="3">The sequence shown here is derived from an EMBL/GenBank/DDBJ whole genome shotgun (WGS) entry which is preliminary data.</text>
</comment>
<dbReference type="InterPro" id="IPR036291">
    <property type="entry name" value="NAD(P)-bd_dom_sf"/>
</dbReference>
<dbReference type="EMBL" id="JACGWJ010000017">
    <property type="protein sequence ID" value="KAL0355151.1"/>
    <property type="molecule type" value="Genomic_DNA"/>
</dbReference>
<proteinExistence type="predicted"/>
<dbReference type="Gene3D" id="3.40.50.720">
    <property type="entry name" value="NAD(P)-binding Rossmann-like Domain"/>
    <property type="match status" value="1"/>
</dbReference>
<dbReference type="InterPro" id="IPR002204">
    <property type="entry name" value="3-OH-isobutyrate_DH-rel_CS"/>
</dbReference>
<feature type="transmembrane region" description="Helical" evidence="1">
    <location>
        <begin position="60"/>
        <end position="77"/>
    </location>
</feature>
<gene>
    <name evidence="3" type="ORF">Sradi_3962000</name>
</gene>
<feature type="non-terminal residue" evidence="3">
    <location>
        <position position="87"/>
    </location>
</feature>
<protein>
    <recommendedName>
        <fullName evidence="2">6-phosphogluconate dehydrogenase NADP-binding domain-containing protein</fullName>
    </recommendedName>
</protein>